<name>A0A3N8QSB5_9BURK</name>
<dbReference type="EMBL" id="QTQX01000013">
    <property type="protein sequence ID" value="RQT26110.1"/>
    <property type="molecule type" value="Genomic_DNA"/>
</dbReference>
<proteinExistence type="predicted"/>
<dbReference type="AlphaFoldDB" id="A0A3N8QSB5"/>
<reference evidence="2 3" key="1">
    <citation type="submission" date="2018-08" db="EMBL/GenBank/DDBJ databases">
        <title>Comparative analysis of Burkholderia isolates from Puerto Rico.</title>
        <authorList>
            <person name="Hall C."/>
            <person name="Sahl J."/>
            <person name="Wagner D."/>
        </authorList>
    </citation>
    <scope>NUCLEOTIDE SEQUENCE [LARGE SCALE GENOMIC DNA]</scope>
    <source>
        <strain evidence="2 3">Bp9001</strain>
    </source>
</reference>
<keyword evidence="1" id="KW-0812">Transmembrane</keyword>
<gene>
    <name evidence="2" type="ORF">DF037_20695</name>
</gene>
<accession>A0A3N8QSB5</accession>
<evidence type="ECO:0000313" key="2">
    <source>
        <dbReference type="EMBL" id="RQT26110.1"/>
    </source>
</evidence>
<sequence>MKRKALFDIVFYVVMVMALLVAIAAGSVFVRVVAKWWQTDFPTSGTYTVTIQHYSINKEVE</sequence>
<evidence type="ECO:0000313" key="3">
    <source>
        <dbReference type="Proteomes" id="UP000269271"/>
    </source>
</evidence>
<protein>
    <submittedName>
        <fullName evidence="2">Uncharacterized protein</fullName>
    </submittedName>
</protein>
<comment type="caution">
    <text evidence="2">The sequence shown here is derived from an EMBL/GenBank/DDBJ whole genome shotgun (WGS) entry which is preliminary data.</text>
</comment>
<keyword evidence="1" id="KW-1133">Transmembrane helix</keyword>
<dbReference type="Proteomes" id="UP000269271">
    <property type="component" value="Unassembled WGS sequence"/>
</dbReference>
<keyword evidence="1" id="KW-0472">Membrane</keyword>
<organism evidence="2 3">
    <name type="scientific">Burkholderia contaminans</name>
    <dbReference type="NCBI Taxonomy" id="488447"/>
    <lineage>
        <taxon>Bacteria</taxon>
        <taxon>Pseudomonadati</taxon>
        <taxon>Pseudomonadota</taxon>
        <taxon>Betaproteobacteria</taxon>
        <taxon>Burkholderiales</taxon>
        <taxon>Burkholderiaceae</taxon>
        <taxon>Burkholderia</taxon>
        <taxon>Burkholderia cepacia complex</taxon>
    </lineage>
</organism>
<feature type="transmembrane region" description="Helical" evidence="1">
    <location>
        <begin position="9"/>
        <end position="34"/>
    </location>
</feature>
<evidence type="ECO:0000256" key="1">
    <source>
        <dbReference type="SAM" id="Phobius"/>
    </source>
</evidence>
<dbReference type="RefSeq" id="WP_124618575.1">
    <property type="nucleotide sequence ID" value="NZ_QTQX01000013.1"/>
</dbReference>